<organism evidence="3 4">
    <name type="scientific">Xenorhabdus innexi</name>
    <dbReference type="NCBI Taxonomy" id="290109"/>
    <lineage>
        <taxon>Bacteria</taxon>
        <taxon>Pseudomonadati</taxon>
        <taxon>Pseudomonadota</taxon>
        <taxon>Gammaproteobacteria</taxon>
        <taxon>Enterobacterales</taxon>
        <taxon>Morganellaceae</taxon>
        <taxon>Xenorhabdus</taxon>
    </lineage>
</organism>
<dbReference type="Pfam" id="PF22016">
    <property type="entry name" value="DUF6933"/>
    <property type="match status" value="1"/>
</dbReference>
<evidence type="ECO:0000259" key="1">
    <source>
        <dbReference type="Pfam" id="PF22016"/>
    </source>
</evidence>
<evidence type="ECO:0000313" key="5">
    <source>
        <dbReference type="Proteomes" id="UP000224871"/>
    </source>
</evidence>
<evidence type="ECO:0000313" key="3">
    <source>
        <dbReference type="EMBL" id="SIP72250.1"/>
    </source>
</evidence>
<reference evidence="2 5" key="3">
    <citation type="journal article" date="2017" name="Nat. Microbiol.">
        <title>Natural product diversity associated with the nematode symbionts Photorhabdus and Xenorhabdus.</title>
        <authorList>
            <person name="Tobias N.J."/>
            <person name="Wolff H."/>
            <person name="Djahanschiri B."/>
            <person name="Grundmann F."/>
            <person name="Kronenwerth M."/>
            <person name="Shi Y.M."/>
            <person name="Simonyi S."/>
            <person name="Grun P."/>
            <person name="Shapiro-Ilan D."/>
            <person name="Pidot S.J."/>
            <person name="Stinear T.P."/>
            <person name="Ebersberger I."/>
            <person name="Bode H.B."/>
        </authorList>
    </citation>
    <scope>NUCLEOTIDE SEQUENCE [LARGE SCALE GENOMIC DNA]</scope>
    <source>
        <strain evidence="2 5">DSM 16336</strain>
    </source>
</reference>
<dbReference type="EMBL" id="FTLG01000046">
    <property type="protein sequence ID" value="SIP72250.1"/>
    <property type="molecule type" value="Genomic_DNA"/>
</dbReference>
<protein>
    <recommendedName>
        <fullName evidence="1">DUF6933 domain-containing protein</fullName>
    </recommendedName>
</protein>
<sequence length="227" mass="27401">MLVFNCTKAAVEFFTLTRKGEKISPLESAPTPLITDTTHNEHMVSQWLVHTIKVQRKSVLIAMHIHTRYAMVFCEIKKGNWQAFLSMFIERLFNNMQFLGEKFEMCDKASFEHMLKRFLKMHSKPYFCQRGDRSVQRHINDVAWHFDYHVYEIDEFPKDREQAASFDKWVNSLLRNTKQSKDYFHPEEAMFIEWMQRYQQLDADNEQLIRQYFSALRRHVFNIDDRT</sequence>
<dbReference type="AlphaFoldDB" id="A0A1N6MTW3"/>
<accession>A0A1N6MTW3</accession>
<reference evidence="3" key="2">
    <citation type="submission" date="2016-12" db="EMBL/GenBank/DDBJ databases">
        <authorList>
            <person name="Song W.-J."/>
            <person name="Kurnit D.M."/>
        </authorList>
    </citation>
    <scope>NUCLEOTIDE SEQUENCE [LARGE SCALE GENOMIC DNA]</scope>
    <source>
        <strain evidence="3">HGB1681</strain>
    </source>
</reference>
<reference evidence="4" key="1">
    <citation type="submission" date="2016-12" db="EMBL/GenBank/DDBJ databases">
        <authorList>
            <person name="Gaudriault S."/>
        </authorList>
    </citation>
    <scope>NUCLEOTIDE SEQUENCE [LARGE SCALE GENOMIC DNA]</scope>
    <source>
        <strain evidence="4">HGB1681 (deposited as PTA-6826 in the American Type Culture Collection)</strain>
    </source>
</reference>
<evidence type="ECO:0000313" key="4">
    <source>
        <dbReference type="Proteomes" id="UP000196435"/>
    </source>
</evidence>
<dbReference type="InterPro" id="IPR053864">
    <property type="entry name" value="DUF6933"/>
</dbReference>
<dbReference type="RefSeq" id="WP_086952954.1">
    <property type="nucleotide sequence ID" value="NZ_CAWNQC010000005.1"/>
</dbReference>
<evidence type="ECO:0000313" key="2">
    <source>
        <dbReference type="EMBL" id="PHM27984.1"/>
    </source>
</evidence>
<gene>
    <name evidence="2" type="ORF">Xinn_03898</name>
    <name evidence="3" type="ORF">XIS1_140006</name>
</gene>
<feature type="domain" description="DUF6933" evidence="1">
    <location>
        <begin position="4"/>
        <end position="189"/>
    </location>
</feature>
<name>A0A1N6MTW3_9GAMM</name>
<dbReference type="EMBL" id="NIBU01000102">
    <property type="protein sequence ID" value="PHM27984.1"/>
    <property type="molecule type" value="Genomic_DNA"/>
</dbReference>
<proteinExistence type="predicted"/>
<dbReference type="Proteomes" id="UP000224871">
    <property type="component" value="Unassembled WGS sequence"/>
</dbReference>
<dbReference type="Proteomes" id="UP000196435">
    <property type="component" value="Unassembled WGS sequence"/>
</dbReference>
<dbReference type="OrthoDB" id="6947307at2"/>
<keyword evidence="5" id="KW-1185">Reference proteome</keyword>